<dbReference type="RefSeq" id="WP_209455349.1">
    <property type="nucleotide sequence ID" value="NZ_BAAACS010000017.1"/>
</dbReference>
<protein>
    <submittedName>
        <fullName evidence="2">Zn-dependent peptidase ImmA (M78 family)</fullName>
    </submittedName>
</protein>
<comment type="caution">
    <text evidence="2">The sequence shown here is derived from an EMBL/GenBank/DDBJ whole genome shotgun (WGS) entry which is preliminary data.</text>
</comment>
<accession>A0ABS4E6Y6</accession>
<keyword evidence="3" id="KW-1185">Reference proteome</keyword>
<gene>
    <name evidence="2" type="ORF">J2Z43_000074</name>
</gene>
<proteinExistence type="predicted"/>
<organism evidence="2 3">
    <name type="scientific">Metaclostridioides mangenotii</name>
    <dbReference type="NCBI Taxonomy" id="1540"/>
    <lineage>
        <taxon>Bacteria</taxon>
        <taxon>Bacillati</taxon>
        <taxon>Bacillota</taxon>
        <taxon>Clostridia</taxon>
        <taxon>Peptostreptococcales</taxon>
        <taxon>Peptostreptococcaceae</taxon>
        <taxon>Metaclostridioides</taxon>
    </lineage>
</organism>
<name>A0ABS4E6Y6_9FIRM</name>
<dbReference type="Pfam" id="PF06114">
    <property type="entry name" value="Peptidase_M78"/>
    <property type="match status" value="1"/>
</dbReference>
<feature type="domain" description="IrrE N-terminal-like" evidence="1">
    <location>
        <begin position="23"/>
        <end position="139"/>
    </location>
</feature>
<dbReference type="InterPro" id="IPR010359">
    <property type="entry name" value="IrrE_HExxH"/>
</dbReference>
<dbReference type="EMBL" id="JAGGJX010000001">
    <property type="protein sequence ID" value="MBP1853684.1"/>
    <property type="molecule type" value="Genomic_DNA"/>
</dbReference>
<evidence type="ECO:0000259" key="1">
    <source>
        <dbReference type="Pfam" id="PF06114"/>
    </source>
</evidence>
<dbReference type="Gene3D" id="1.10.10.2910">
    <property type="match status" value="1"/>
</dbReference>
<sequence length="143" mass="16810">MKIKKNVIELVNKCNSRNVYDICSCLDIEIIKHDLNNIKGYYTSLEGQKAIILNNRLPYEEEEIVLAHELGHINLHSNSNICFLTNYTYSNTNKFENQANKFALMVSDNDLLEIKEMNFNLEQMACYFRVPLELLEFKFNHKI</sequence>
<dbReference type="Proteomes" id="UP000767291">
    <property type="component" value="Unassembled WGS sequence"/>
</dbReference>
<reference evidence="2 3" key="1">
    <citation type="submission" date="2021-03" db="EMBL/GenBank/DDBJ databases">
        <title>Genomic Encyclopedia of Type Strains, Phase IV (KMG-IV): sequencing the most valuable type-strain genomes for metagenomic binning, comparative biology and taxonomic classification.</title>
        <authorList>
            <person name="Goeker M."/>
        </authorList>
    </citation>
    <scope>NUCLEOTIDE SEQUENCE [LARGE SCALE GENOMIC DNA]</scope>
    <source>
        <strain evidence="2 3">DSM 1289</strain>
    </source>
</reference>
<evidence type="ECO:0000313" key="3">
    <source>
        <dbReference type="Proteomes" id="UP000767291"/>
    </source>
</evidence>
<evidence type="ECO:0000313" key="2">
    <source>
        <dbReference type="EMBL" id="MBP1853684.1"/>
    </source>
</evidence>